<comment type="similarity">
    <text evidence="7">Belongs to the DEAD box helicase family.</text>
</comment>
<evidence type="ECO:0000256" key="5">
    <source>
        <dbReference type="ARBA" id="ARBA00022840"/>
    </source>
</evidence>
<proteinExistence type="inferred from homology"/>
<dbReference type="PROSITE" id="PS51192">
    <property type="entry name" value="HELICASE_ATP_BIND_1"/>
    <property type="match status" value="1"/>
</dbReference>
<dbReference type="InterPro" id="IPR001650">
    <property type="entry name" value="Helicase_C-like"/>
</dbReference>
<dbReference type="InterPro" id="IPR027417">
    <property type="entry name" value="P-loop_NTPase"/>
</dbReference>
<dbReference type="InterPro" id="IPR011545">
    <property type="entry name" value="DEAD/DEAH_box_helicase_dom"/>
</dbReference>
<dbReference type="GO" id="GO:0005524">
    <property type="term" value="F:ATP binding"/>
    <property type="evidence" value="ECO:0007669"/>
    <property type="project" value="UniProtKB-KW"/>
</dbReference>
<feature type="domain" description="DEAD-box RNA helicase Q" evidence="11">
    <location>
        <begin position="148"/>
        <end position="176"/>
    </location>
</feature>
<feature type="domain" description="Helicase C-terminal" evidence="10">
    <location>
        <begin position="421"/>
        <end position="629"/>
    </location>
</feature>
<dbReference type="Proteomes" id="UP000515125">
    <property type="component" value="Unplaced"/>
</dbReference>
<feature type="domain" description="Helicase ATP-binding" evidence="9">
    <location>
        <begin position="180"/>
        <end position="369"/>
    </location>
</feature>
<dbReference type="AlphaFoldDB" id="A0A6P6RR05"/>
<sequence length="639" mass="69285">MPVTSEEAARLLESLKAGGASLEQLQGLLESLKVNLPAGSSSSNPSRSGNQGAAGAGVADGATEEVAHEDEEDDASSSLAASALAPSNAVPVSDMGRNTVNSQLAASAEASSSDAAAAGRAHLDRVDGGSHLLIQRAEPDASPLVSAKSWTDLKLSKELLLAVEALGFKAPSKIQAAALPLVLNHRENLIAQAQNGSGKTATFALSMLFCANPDIPQPQALCLCPTRELAQQTVFVLKSLARFTRLQIFLAVPQSRPADESSLFSPNAEGREVVFSSNTSPDVRQQIVVGTPGKSMELLKKRRFPASMVRMFVLDEADELINFANNMAPQVQQIRRFLPNDLQILLFSATYSDTVRQFAEKLIPRANKITLKREELTLSCIQQFYMVADPRLPPPEAPGGPPGGDPLEELVMRVFKHKYEHLKTLYGALAVGQSVIFVNSRRLAFFLALKLQKELSFSVSLICGSQAQGPEKLSIEIRDRIMKEFRRGETKVLICTDVLSRGIDVPQVTLVVNFDLPIYYTGRGRGPQPDVAGGPGVPFGGPPGFEESWEGQHVDRRGQRIVPSGIDFPDGVCVNFETYLHRIGRTGRFGLRGIAVNLVCPEEMFLLDQIRSFYKCRIDELSSDTEAIEAIIRNLRTEG</sequence>
<keyword evidence="5 7" id="KW-0067">ATP-binding</keyword>
<evidence type="ECO:0000259" key="10">
    <source>
        <dbReference type="PROSITE" id="PS51194"/>
    </source>
</evidence>
<dbReference type="GO" id="GO:0003724">
    <property type="term" value="F:RNA helicase activity"/>
    <property type="evidence" value="ECO:0007669"/>
    <property type="project" value="UniProtKB-EC"/>
</dbReference>
<keyword evidence="3 7" id="KW-0378">Hydrolase</keyword>
<dbReference type="CDD" id="cd18787">
    <property type="entry name" value="SF2_C_DEAD"/>
    <property type="match status" value="1"/>
</dbReference>
<dbReference type="GO" id="GO:0003676">
    <property type="term" value="F:nucleic acid binding"/>
    <property type="evidence" value="ECO:0007669"/>
    <property type="project" value="InterPro"/>
</dbReference>
<dbReference type="InterPro" id="IPR014001">
    <property type="entry name" value="Helicase_ATP-bd"/>
</dbReference>
<organism evidence="12 13">
    <name type="scientific">Cyclospora cayetanensis</name>
    <dbReference type="NCBI Taxonomy" id="88456"/>
    <lineage>
        <taxon>Eukaryota</taxon>
        <taxon>Sar</taxon>
        <taxon>Alveolata</taxon>
        <taxon>Apicomplexa</taxon>
        <taxon>Conoidasida</taxon>
        <taxon>Coccidia</taxon>
        <taxon>Eucoccidiorida</taxon>
        <taxon>Eimeriorina</taxon>
        <taxon>Eimeriidae</taxon>
        <taxon>Cyclospora</taxon>
    </lineage>
</organism>
<dbReference type="GO" id="GO:0016787">
    <property type="term" value="F:hydrolase activity"/>
    <property type="evidence" value="ECO:0007669"/>
    <property type="project" value="UniProtKB-KW"/>
</dbReference>
<dbReference type="InterPro" id="IPR014014">
    <property type="entry name" value="RNA_helicase_DEAD_Q_motif"/>
</dbReference>
<dbReference type="EC" id="3.6.4.13" evidence="1"/>
<dbReference type="GeneID" id="34620728"/>
<evidence type="ECO:0000256" key="1">
    <source>
        <dbReference type="ARBA" id="ARBA00012552"/>
    </source>
</evidence>
<dbReference type="PROSITE" id="PS51194">
    <property type="entry name" value="HELICASE_CTER"/>
    <property type="match status" value="1"/>
</dbReference>
<dbReference type="PANTHER" id="PTHR47958">
    <property type="entry name" value="ATP-DEPENDENT RNA HELICASE DBP3"/>
    <property type="match status" value="1"/>
</dbReference>
<evidence type="ECO:0000313" key="13">
    <source>
        <dbReference type="RefSeq" id="XP_026190231.1"/>
    </source>
</evidence>
<dbReference type="CDD" id="cd17963">
    <property type="entry name" value="DEADc_DDX19_DDX25"/>
    <property type="match status" value="1"/>
</dbReference>
<reference evidence="13" key="1">
    <citation type="submission" date="2025-08" db="UniProtKB">
        <authorList>
            <consortium name="RefSeq"/>
        </authorList>
    </citation>
    <scope>IDENTIFICATION</scope>
</reference>
<protein>
    <recommendedName>
        <fullName evidence="1">RNA helicase</fullName>
        <ecNumber evidence="1">3.6.4.13</ecNumber>
    </recommendedName>
</protein>
<dbReference type="SMART" id="SM00487">
    <property type="entry name" value="DEXDc"/>
    <property type="match status" value="1"/>
</dbReference>
<evidence type="ECO:0000259" key="9">
    <source>
        <dbReference type="PROSITE" id="PS51192"/>
    </source>
</evidence>
<dbReference type="SUPFAM" id="SSF52540">
    <property type="entry name" value="P-loop containing nucleoside triphosphate hydrolases"/>
    <property type="match status" value="1"/>
</dbReference>
<dbReference type="PROSITE" id="PS00039">
    <property type="entry name" value="DEAD_ATP_HELICASE"/>
    <property type="match status" value="1"/>
</dbReference>
<gene>
    <name evidence="13" type="primary">LOC34620728</name>
</gene>
<dbReference type="Pfam" id="PF00271">
    <property type="entry name" value="Helicase_C"/>
    <property type="match status" value="1"/>
</dbReference>
<evidence type="ECO:0000256" key="7">
    <source>
        <dbReference type="RuleBase" id="RU000492"/>
    </source>
</evidence>
<dbReference type="SMART" id="SM00490">
    <property type="entry name" value="HELICc"/>
    <property type="match status" value="1"/>
</dbReference>
<name>A0A6P6RR05_9EIME</name>
<evidence type="ECO:0000259" key="11">
    <source>
        <dbReference type="PROSITE" id="PS51195"/>
    </source>
</evidence>
<dbReference type="Gene3D" id="3.40.50.300">
    <property type="entry name" value="P-loop containing nucleotide triphosphate hydrolases"/>
    <property type="match status" value="2"/>
</dbReference>
<evidence type="ECO:0000313" key="12">
    <source>
        <dbReference type="Proteomes" id="UP000515125"/>
    </source>
</evidence>
<dbReference type="RefSeq" id="XP_026190231.1">
    <property type="nucleotide sequence ID" value="XM_026334446.1"/>
</dbReference>
<dbReference type="InterPro" id="IPR000629">
    <property type="entry name" value="RNA-helicase_DEAD-box_CS"/>
</dbReference>
<evidence type="ECO:0000256" key="4">
    <source>
        <dbReference type="ARBA" id="ARBA00022806"/>
    </source>
</evidence>
<dbReference type="PROSITE" id="PS51195">
    <property type="entry name" value="Q_MOTIF"/>
    <property type="match status" value="1"/>
</dbReference>
<evidence type="ECO:0000256" key="3">
    <source>
        <dbReference type="ARBA" id="ARBA00022801"/>
    </source>
</evidence>
<feature type="compositionally biased region" description="Low complexity" evidence="8">
    <location>
        <begin position="39"/>
        <end position="61"/>
    </location>
</feature>
<keyword evidence="4 7" id="KW-0347">Helicase</keyword>
<keyword evidence="12" id="KW-1185">Reference proteome</keyword>
<evidence type="ECO:0000256" key="2">
    <source>
        <dbReference type="ARBA" id="ARBA00022741"/>
    </source>
</evidence>
<keyword evidence="2 7" id="KW-0547">Nucleotide-binding</keyword>
<feature type="short sequence motif" description="Q motif" evidence="6">
    <location>
        <begin position="148"/>
        <end position="176"/>
    </location>
</feature>
<dbReference type="Pfam" id="PF00270">
    <property type="entry name" value="DEAD"/>
    <property type="match status" value="1"/>
</dbReference>
<accession>A0A6P6RR05</accession>
<feature type="region of interest" description="Disordered" evidence="8">
    <location>
        <begin position="35"/>
        <end position="83"/>
    </location>
</feature>
<evidence type="ECO:0000256" key="6">
    <source>
        <dbReference type="PROSITE-ProRule" id="PRU00552"/>
    </source>
</evidence>
<evidence type="ECO:0000256" key="8">
    <source>
        <dbReference type="SAM" id="MobiDB-lite"/>
    </source>
</evidence>
<dbReference type="OrthoDB" id="10265785at2759"/>